<dbReference type="Proteomes" id="UP000034805">
    <property type="component" value="Unassembled WGS sequence"/>
</dbReference>
<comment type="subcellular location">
    <subcellularLocation>
        <location evidence="1">Cytoplasm</location>
    </subcellularLocation>
</comment>
<comment type="similarity">
    <text evidence="2">Belongs to the MLF family.</text>
</comment>
<dbReference type="AlphaFoldDB" id="A0A0P7VNT9"/>
<evidence type="ECO:0000256" key="2">
    <source>
        <dbReference type="ARBA" id="ARBA00008332"/>
    </source>
</evidence>
<proteinExistence type="inferred from homology"/>
<organism evidence="5 6">
    <name type="scientific">Scleropages formosus</name>
    <name type="common">Asian bonytongue</name>
    <name type="synonym">Osteoglossum formosum</name>
    <dbReference type="NCBI Taxonomy" id="113540"/>
    <lineage>
        <taxon>Eukaryota</taxon>
        <taxon>Metazoa</taxon>
        <taxon>Chordata</taxon>
        <taxon>Craniata</taxon>
        <taxon>Vertebrata</taxon>
        <taxon>Euteleostomi</taxon>
        <taxon>Actinopterygii</taxon>
        <taxon>Neopterygii</taxon>
        <taxon>Teleostei</taxon>
        <taxon>Osteoglossocephala</taxon>
        <taxon>Osteoglossomorpha</taxon>
        <taxon>Osteoglossiformes</taxon>
        <taxon>Osteoglossidae</taxon>
        <taxon>Scleropages</taxon>
    </lineage>
</organism>
<accession>A0A0P7VNT9</accession>
<dbReference type="InterPro" id="IPR019376">
    <property type="entry name" value="Myeloid_leukemia_factor"/>
</dbReference>
<reference evidence="5 6" key="1">
    <citation type="submission" date="2015-08" db="EMBL/GenBank/DDBJ databases">
        <title>The genome of the Asian arowana (Scleropages formosus).</title>
        <authorList>
            <person name="Tan M.H."/>
            <person name="Gan H.M."/>
            <person name="Croft L.J."/>
            <person name="Austin C.M."/>
        </authorList>
    </citation>
    <scope>NUCLEOTIDE SEQUENCE [LARGE SCALE GENOMIC DNA]</scope>
    <source>
        <strain evidence="5">Aro1</strain>
    </source>
</reference>
<dbReference type="EMBL" id="JARO02001561">
    <property type="protein sequence ID" value="KPP75074.1"/>
    <property type="molecule type" value="Genomic_DNA"/>
</dbReference>
<evidence type="ECO:0000256" key="4">
    <source>
        <dbReference type="ARBA" id="ARBA00022553"/>
    </source>
</evidence>
<dbReference type="GO" id="GO:0005737">
    <property type="term" value="C:cytoplasm"/>
    <property type="evidence" value="ECO:0007669"/>
    <property type="project" value="UniProtKB-SubCell"/>
</dbReference>
<comment type="caution">
    <text evidence="5">The sequence shown here is derived from an EMBL/GenBank/DDBJ whole genome shotgun (WGS) entry which is preliminary data.</text>
</comment>
<dbReference type="PANTHER" id="PTHR13105">
    <property type="entry name" value="MYELOID LEUKEMIA FACTOR"/>
    <property type="match status" value="1"/>
</dbReference>
<keyword evidence="3" id="KW-0963">Cytoplasm</keyword>
<protein>
    <submittedName>
        <fullName evidence="5">Myeloid leukemia factor 1-like</fullName>
    </submittedName>
</protein>
<evidence type="ECO:0000313" key="6">
    <source>
        <dbReference type="Proteomes" id="UP000034805"/>
    </source>
</evidence>
<gene>
    <name evidence="5" type="ORF">Z043_105711</name>
</gene>
<dbReference type="Pfam" id="PF10248">
    <property type="entry name" value="Mlf1IP"/>
    <property type="match status" value="1"/>
</dbReference>
<evidence type="ECO:0000256" key="3">
    <source>
        <dbReference type="ARBA" id="ARBA00022490"/>
    </source>
</evidence>
<keyword evidence="4" id="KW-0597">Phosphoprotein</keyword>
<sequence length="251" mass="28930">MEDPFKAHAELVRKMMRSFSDPFDHNSLPRLTYGQDRALNDRSDGSLVLRQHHKARSQSLLPIGDVESTNHFRMMDSMLSDMRRNMEQMQKNFENLSADPNTHFFKSSSVMTYSKVGDEPSKVFQAASQTRRAPGGIKETRQSVKDSETGVEKLAIGHHINDRGHVVEKRLNRKTGEREMLQDFQNMDECDAQSFEQEWQQEIYKFQQRAPKDFMTGNGKMNAQKNKRNMGAIKKKAQFEDLNLNGAAVKQ</sequence>
<evidence type="ECO:0000256" key="1">
    <source>
        <dbReference type="ARBA" id="ARBA00004496"/>
    </source>
</evidence>
<name>A0A0P7VNT9_SCLFO</name>
<evidence type="ECO:0000313" key="5">
    <source>
        <dbReference type="EMBL" id="KPP75074.1"/>
    </source>
</evidence>